<dbReference type="RefSeq" id="XP_032818329.1">
    <property type="nucleotide sequence ID" value="XM_032962438.1"/>
</dbReference>
<evidence type="ECO:0000256" key="7">
    <source>
        <dbReference type="ARBA" id="ARBA00022989"/>
    </source>
</evidence>
<feature type="transmembrane region" description="Helical" evidence="13">
    <location>
        <begin position="20"/>
        <end position="44"/>
    </location>
</feature>
<proteinExistence type="predicted"/>
<dbReference type="PROSITE" id="PS50850">
    <property type="entry name" value="MFS"/>
    <property type="match status" value="1"/>
</dbReference>
<dbReference type="Gene3D" id="1.20.1250.20">
    <property type="entry name" value="MFS general substrate transporter like domains"/>
    <property type="match status" value="1"/>
</dbReference>
<dbReference type="InterPro" id="IPR048233">
    <property type="entry name" value="MFS_MCT_13"/>
</dbReference>
<evidence type="ECO:0000313" key="16">
    <source>
        <dbReference type="RefSeq" id="XP_032818329.1"/>
    </source>
</evidence>
<keyword evidence="6" id="KW-0769">Symport</keyword>
<feature type="transmembrane region" description="Helical" evidence="13">
    <location>
        <begin position="327"/>
        <end position="349"/>
    </location>
</feature>
<keyword evidence="7 13" id="KW-1133">Transmembrane helix</keyword>
<evidence type="ECO:0000256" key="6">
    <source>
        <dbReference type="ARBA" id="ARBA00022847"/>
    </source>
</evidence>
<organism evidence="15 16">
    <name type="scientific">Petromyzon marinus</name>
    <name type="common">Sea lamprey</name>
    <dbReference type="NCBI Taxonomy" id="7757"/>
    <lineage>
        <taxon>Eukaryota</taxon>
        <taxon>Metazoa</taxon>
        <taxon>Chordata</taxon>
        <taxon>Craniata</taxon>
        <taxon>Vertebrata</taxon>
        <taxon>Cyclostomata</taxon>
        <taxon>Hyperoartia</taxon>
        <taxon>Petromyzontiformes</taxon>
        <taxon>Petromyzontidae</taxon>
        <taxon>Petromyzon</taxon>
    </lineage>
</organism>
<keyword evidence="4" id="KW-1003">Cell membrane</keyword>
<dbReference type="GO" id="GO:0005886">
    <property type="term" value="C:plasma membrane"/>
    <property type="evidence" value="ECO:0007669"/>
    <property type="project" value="UniProtKB-SubCell"/>
</dbReference>
<dbReference type="GO" id="GO:0015293">
    <property type="term" value="F:symporter activity"/>
    <property type="evidence" value="ECO:0007669"/>
    <property type="project" value="UniProtKB-KW"/>
</dbReference>
<dbReference type="InterPro" id="IPR036259">
    <property type="entry name" value="MFS_trans_sf"/>
</dbReference>
<dbReference type="GO" id="GO:0000139">
    <property type="term" value="C:Golgi membrane"/>
    <property type="evidence" value="ECO:0007669"/>
    <property type="project" value="UniProtKB-SubCell"/>
</dbReference>
<evidence type="ECO:0000256" key="1">
    <source>
        <dbReference type="ARBA" id="ARBA00004651"/>
    </source>
</evidence>
<feature type="transmembrane region" description="Helical" evidence="13">
    <location>
        <begin position="300"/>
        <end position="321"/>
    </location>
</feature>
<comment type="subcellular location">
    <subcellularLocation>
        <location evidence="1">Cell membrane</location>
        <topology evidence="1">Multi-pass membrane protein</topology>
    </subcellularLocation>
    <subcellularLocation>
        <location evidence="2">Golgi apparatus membrane</location>
        <topology evidence="2">Multi-pass membrane protein</topology>
    </subcellularLocation>
</comment>
<dbReference type="KEGG" id="pmrn:116947050"/>
<dbReference type="InterPro" id="IPR050327">
    <property type="entry name" value="Proton-linked_MCT"/>
</dbReference>
<sequence length="502" mass="54635">MAKVVMEAYQQAPDGGWGWLIVLAAFVQVSLVFGVVRSVGVFFIEFTEYFQESSTAISWITSIALCVHQFASPIASTLSNQFGSRSVVIVGGISACIGFLCASFAHCLLHLYLSLGLLTGFGWAMVFSPSISTLSKYFDKRRSLALGIAFSGVGMSSFAFSPLFQMLVETYTWRGALMILAGLELNLCVCGALLRPIRLREDDLFQTENAAKHRSLTTLKKLHALLDLDLLKHRGFMVFTLSFTFINTGFFIPYVHLLAHLQMLGFSSLSGAFVISAVAVADIVARLFSGWLADLRRIPMVHLFFFLTFTTGIIIVIIPFGQTYTDMIVIGIVYGFASGAMAPIGVSLLSKIVGIARITSAIGFLMLLESVGSLLGPPISGFLKDYTGDYTMSFIASGLVIILGCLVLPMLEIFFSCSTSMDVAMDKQHQGTENEDESPVSGEVKQPLGRLSAERCDQHEVTNGADLPPGVMSSQVICETPSPATHVCVVRYERVTQACRAW</sequence>
<keyword evidence="3" id="KW-0813">Transport</keyword>
<evidence type="ECO:0000256" key="10">
    <source>
        <dbReference type="ARBA" id="ARBA00059080"/>
    </source>
</evidence>
<evidence type="ECO:0000256" key="2">
    <source>
        <dbReference type="ARBA" id="ARBA00004653"/>
    </source>
</evidence>
<evidence type="ECO:0000256" key="9">
    <source>
        <dbReference type="ARBA" id="ARBA00023136"/>
    </source>
</evidence>
<dbReference type="Pfam" id="PF07690">
    <property type="entry name" value="MFS_1"/>
    <property type="match status" value="1"/>
</dbReference>
<keyword evidence="5 13" id="KW-0812">Transmembrane</keyword>
<keyword evidence="15" id="KW-1185">Reference proteome</keyword>
<feature type="domain" description="Major facilitator superfamily (MFS) profile" evidence="14">
    <location>
        <begin position="18"/>
        <end position="416"/>
    </location>
</feature>
<evidence type="ECO:0000259" key="14">
    <source>
        <dbReference type="PROSITE" id="PS50850"/>
    </source>
</evidence>
<evidence type="ECO:0000256" key="3">
    <source>
        <dbReference type="ARBA" id="ARBA00022448"/>
    </source>
</evidence>
<feature type="transmembrane region" description="Helical" evidence="13">
    <location>
        <begin position="236"/>
        <end position="257"/>
    </location>
</feature>
<protein>
    <recommendedName>
        <fullName evidence="11">Monocarboxylate transporter 13</fullName>
    </recommendedName>
    <alternativeName>
        <fullName evidence="12">Solute carrier family 16 member 13</fullName>
    </alternativeName>
</protein>
<dbReference type="FunFam" id="1.20.1250.20:FF:000163">
    <property type="entry name" value="Putative monocarboxylate transporter 13"/>
    <property type="match status" value="1"/>
</dbReference>
<dbReference type="PANTHER" id="PTHR11360">
    <property type="entry name" value="MONOCARBOXYLATE TRANSPORTER"/>
    <property type="match status" value="1"/>
</dbReference>
<feature type="transmembrane region" description="Helical" evidence="13">
    <location>
        <begin position="263"/>
        <end position="288"/>
    </location>
</feature>
<dbReference type="Proteomes" id="UP001318040">
    <property type="component" value="Chromosome 28"/>
</dbReference>
<accession>A0AAJ7X1R8</accession>
<evidence type="ECO:0000256" key="8">
    <source>
        <dbReference type="ARBA" id="ARBA00023034"/>
    </source>
</evidence>
<gene>
    <name evidence="16" type="primary">LOC116947050</name>
</gene>
<comment type="function">
    <text evidence="10">Proton-linked monocarboxylate transporter. May catalyze the transport of monocarboxylates across the plasma membrane.</text>
</comment>
<evidence type="ECO:0000256" key="12">
    <source>
        <dbReference type="ARBA" id="ARBA00078721"/>
    </source>
</evidence>
<evidence type="ECO:0000256" key="4">
    <source>
        <dbReference type="ARBA" id="ARBA00022475"/>
    </source>
</evidence>
<feature type="transmembrane region" description="Helical" evidence="13">
    <location>
        <begin position="176"/>
        <end position="194"/>
    </location>
</feature>
<name>A0AAJ7X1R8_PETMA</name>
<evidence type="ECO:0000313" key="15">
    <source>
        <dbReference type="Proteomes" id="UP001318040"/>
    </source>
</evidence>
<dbReference type="AlphaFoldDB" id="A0AAJ7X1R8"/>
<feature type="transmembrane region" description="Helical" evidence="13">
    <location>
        <begin position="111"/>
        <end position="131"/>
    </location>
</feature>
<dbReference type="CDD" id="cd17423">
    <property type="entry name" value="MFS_MCT11_13"/>
    <property type="match status" value="1"/>
</dbReference>
<evidence type="ECO:0000256" key="13">
    <source>
        <dbReference type="SAM" id="Phobius"/>
    </source>
</evidence>
<evidence type="ECO:0000256" key="11">
    <source>
        <dbReference type="ARBA" id="ARBA00073869"/>
    </source>
</evidence>
<dbReference type="PANTHER" id="PTHR11360:SF19">
    <property type="entry name" value="MONOCARBOXYLATE TRANSPORTER 13"/>
    <property type="match status" value="1"/>
</dbReference>
<reference evidence="16" key="1">
    <citation type="submission" date="2025-08" db="UniProtKB">
        <authorList>
            <consortium name="RefSeq"/>
        </authorList>
    </citation>
    <scope>IDENTIFICATION</scope>
    <source>
        <tissue evidence="16">Sperm</tissue>
    </source>
</reference>
<feature type="transmembrane region" description="Helical" evidence="13">
    <location>
        <begin position="87"/>
        <end position="105"/>
    </location>
</feature>
<feature type="transmembrane region" description="Helical" evidence="13">
    <location>
        <begin position="143"/>
        <end position="164"/>
    </location>
</feature>
<feature type="transmembrane region" description="Helical" evidence="13">
    <location>
        <begin position="392"/>
        <end position="415"/>
    </location>
</feature>
<dbReference type="GO" id="GO:0008028">
    <property type="term" value="F:monocarboxylic acid transmembrane transporter activity"/>
    <property type="evidence" value="ECO:0007669"/>
    <property type="project" value="TreeGrafter"/>
</dbReference>
<dbReference type="InterPro" id="IPR011701">
    <property type="entry name" value="MFS"/>
</dbReference>
<keyword evidence="8" id="KW-0333">Golgi apparatus</keyword>
<dbReference type="SUPFAM" id="SSF103473">
    <property type="entry name" value="MFS general substrate transporter"/>
    <property type="match status" value="1"/>
</dbReference>
<dbReference type="InterPro" id="IPR020846">
    <property type="entry name" value="MFS_dom"/>
</dbReference>
<keyword evidence="9 13" id="KW-0472">Membrane</keyword>
<feature type="transmembrane region" description="Helical" evidence="13">
    <location>
        <begin position="361"/>
        <end position="380"/>
    </location>
</feature>
<evidence type="ECO:0000256" key="5">
    <source>
        <dbReference type="ARBA" id="ARBA00022692"/>
    </source>
</evidence>